<name>A0A9X4H3B9_9FIRM</name>
<accession>A0A9X4H3B9</accession>
<dbReference type="EMBL" id="JAKOAV010000021">
    <property type="protein sequence ID" value="MDF9409001.1"/>
    <property type="molecule type" value="Genomic_DNA"/>
</dbReference>
<protein>
    <submittedName>
        <fullName evidence="1">Uncharacterized protein</fullName>
    </submittedName>
</protein>
<feature type="non-terminal residue" evidence="1">
    <location>
        <position position="1"/>
    </location>
</feature>
<keyword evidence="2" id="KW-1185">Reference proteome</keyword>
<proteinExistence type="predicted"/>
<dbReference type="AlphaFoldDB" id="A0A9X4H3B9"/>
<dbReference type="Proteomes" id="UP001154312">
    <property type="component" value="Unassembled WGS sequence"/>
</dbReference>
<sequence>KFLPKTLQEWNTTTRTMLFVFKERFIQIHFWITRIDNVMAKKYHPFRLLGDFENIKGFLVFS</sequence>
<evidence type="ECO:0000313" key="2">
    <source>
        <dbReference type="Proteomes" id="UP001154312"/>
    </source>
</evidence>
<reference evidence="1" key="1">
    <citation type="submission" date="2022-02" db="EMBL/GenBank/DDBJ databases">
        <authorList>
            <person name="Leng L."/>
        </authorList>
    </citation>
    <scope>NUCLEOTIDE SEQUENCE</scope>
    <source>
        <strain evidence="1">JI</strain>
    </source>
</reference>
<comment type="caution">
    <text evidence="1">The sequence shown here is derived from an EMBL/GenBank/DDBJ whole genome shotgun (WGS) entry which is preliminary data.</text>
</comment>
<gene>
    <name evidence="1" type="ORF">L7E55_11625</name>
</gene>
<dbReference type="RefSeq" id="WP_277444411.1">
    <property type="nucleotide sequence ID" value="NZ_JAKOAV010000021.1"/>
</dbReference>
<evidence type="ECO:0000313" key="1">
    <source>
        <dbReference type="EMBL" id="MDF9409001.1"/>
    </source>
</evidence>
<organism evidence="1 2">
    <name type="scientific">Pelotomaculum isophthalicicum JI</name>
    <dbReference type="NCBI Taxonomy" id="947010"/>
    <lineage>
        <taxon>Bacteria</taxon>
        <taxon>Bacillati</taxon>
        <taxon>Bacillota</taxon>
        <taxon>Clostridia</taxon>
        <taxon>Eubacteriales</taxon>
        <taxon>Desulfotomaculaceae</taxon>
        <taxon>Pelotomaculum</taxon>
    </lineage>
</organism>